<gene>
    <name evidence="2" type="ORF">TUM3794_05320</name>
</gene>
<reference evidence="2 3" key="1">
    <citation type="submission" date="2021-05" db="EMBL/GenBank/DDBJ databases">
        <title>Molecular characterization for Shewanella algae harboring chromosomal blaOXA-55-like strains isolated from clinical and environment sample.</title>
        <authorList>
            <person name="Ohama Y."/>
            <person name="Aoki K."/>
            <person name="Harada S."/>
            <person name="Moriya K."/>
            <person name="Ishii Y."/>
            <person name="Tateda K."/>
        </authorList>
    </citation>
    <scope>NUCLEOTIDE SEQUENCE [LARGE SCALE GENOMIC DNA]</scope>
    <source>
        <strain evidence="2 3">MBTL60-118</strain>
    </source>
</reference>
<keyword evidence="1" id="KW-1133">Transmembrane helix</keyword>
<keyword evidence="1" id="KW-0472">Membrane</keyword>
<feature type="transmembrane region" description="Helical" evidence="1">
    <location>
        <begin position="24"/>
        <end position="47"/>
    </location>
</feature>
<evidence type="ECO:0000313" key="3">
    <source>
        <dbReference type="Proteomes" id="UP000773469"/>
    </source>
</evidence>
<keyword evidence="1" id="KW-0812">Transmembrane</keyword>
<proteinExistence type="predicted"/>
<keyword evidence="3" id="KW-1185">Reference proteome</keyword>
<dbReference type="RefSeq" id="WP_220756182.1">
    <property type="nucleotide sequence ID" value="NZ_BPEU01000003.1"/>
</dbReference>
<dbReference type="Proteomes" id="UP000773469">
    <property type="component" value="Unassembled WGS sequence"/>
</dbReference>
<evidence type="ECO:0000313" key="2">
    <source>
        <dbReference type="EMBL" id="GIU36328.1"/>
    </source>
</evidence>
<protein>
    <submittedName>
        <fullName evidence="2">Uncharacterized protein</fullName>
    </submittedName>
</protein>
<comment type="caution">
    <text evidence="2">The sequence shown here is derived from an EMBL/GenBank/DDBJ whole genome shotgun (WGS) entry which is preliminary data.</text>
</comment>
<name>A0ABQ4NV63_SHECO</name>
<sequence length="92" mass="10359">MAALYAKESMNISREQLAKVRTPFRVLSGFIFVLSLLLVPMIIFIAFTEPYDHFIWVFTAVIFSMGYISGHVTITGYAPKLLLFTHGSKNGL</sequence>
<organism evidence="2 3">
    <name type="scientific">Shewanella colwelliana</name>
    <name type="common">Alteromonas colwelliana</name>
    <dbReference type="NCBI Taxonomy" id="23"/>
    <lineage>
        <taxon>Bacteria</taxon>
        <taxon>Pseudomonadati</taxon>
        <taxon>Pseudomonadota</taxon>
        <taxon>Gammaproteobacteria</taxon>
        <taxon>Alteromonadales</taxon>
        <taxon>Shewanellaceae</taxon>
        <taxon>Shewanella</taxon>
    </lineage>
</organism>
<accession>A0ABQ4NV63</accession>
<feature type="transmembrane region" description="Helical" evidence="1">
    <location>
        <begin position="53"/>
        <end position="74"/>
    </location>
</feature>
<evidence type="ECO:0000256" key="1">
    <source>
        <dbReference type="SAM" id="Phobius"/>
    </source>
</evidence>
<dbReference type="EMBL" id="BPEU01000003">
    <property type="protein sequence ID" value="GIU36328.1"/>
    <property type="molecule type" value="Genomic_DNA"/>
</dbReference>